<accession>A0A8H6YTJ7</accession>
<dbReference type="Proteomes" id="UP000620124">
    <property type="component" value="Unassembled WGS sequence"/>
</dbReference>
<organism evidence="1 2">
    <name type="scientific">Mycena venus</name>
    <dbReference type="NCBI Taxonomy" id="2733690"/>
    <lineage>
        <taxon>Eukaryota</taxon>
        <taxon>Fungi</taxon>
        <taxon>Dikarya</taxon>
        <taxon>Basidiomycota</taxon>
        <taxon>Agaricomycotina</taxon>
        <taxon>Agaricomycetes</taxon>
        <taxon>Agaricomycetidae</taxon>
        <taxon>Agaricales</taxon>
        <taxon>Marasmiineae</taxon>
        <taxon>Mycenaceae</taxon>
        <taxon>Mycena</taxon>
    </lineage>
</organism>
<proteinExistence type="predicted"/>
<keyword evidence="2" id="KW-1185">Reference proteome</keyword>
<dbReference type="AlphaFoldDB" id="A0A8H6YTJ7"/>
<dbReference type="EMBL" id="JACAZI010000003">
    <property type="protein sequence ID" value="KAF7364922.1"/>
    <property type="molecule type" value="Genomic_DNA"/>
</dbReference>
<evidence type="ECO:0000313" key="1">
    <source>
        <dbReference type="EMBL" id="KAF7364922.1"/>
    </source>
</evidence>
<comment type="caution">
    <text evidence="1">The sequence shown here is derived from an EMBL/GenBank/DDBJ whole genome shotgun (WGS) entry which is preliminary data.</text>
</comment>
<protein>
    <submittedName>
        <fullName evidence="1">Uncharacterized protein</fullName>
    </submittedName>
</protein>
<sequence length="117" mass="12733">MTDPDHAAYNSRPCRRECNLCDGRALHGRAILLDALSCTSLASVPGNYINQIEQAISDAHTDPDHFMDTLFFCYGGSNGDIKVKKDCGPGKCHDSGNGQSDYCVSGLRFALVEQYAE</sequence>
<dbReference type="OrthoDB" id="4186099at2759"/>
<evidence type="ECO:0000313" key="2">
    <source>
        <dbReference type="Proteomes" id="UP000620124"/>
    </source>
</evidence>
<reference evidence="1" key="1">
    <citation type="submission" date="2020-05" db="EMBL/GenBank/DDBJ databases">
        <title>Mycena genomes resolve the evolution of fungal bioluminescence.</title>
        <authorList>
            <person name="Tsai I.J."/>
        </authorList>
    </citation>
    <scope>NUCLEOTIDE SEQUENCE</scope>
    <source>
        <strain evidence="1">CCC161011</strain>
    </source>
</reference>
<name>A0A8H6YTJ7_9AGAR</name>
<gene>
    <name evidence="1" type="ORF">MVEN_00362800</name>
</gene>